<reference evidence="2" key="1">
    <citation type="submission" date="2022-10" db="EMBL/GenBank/DDBJ databases">
        <title>The complete genomes of actinobacterial strains from the NBC collection.</title>
        <authorList>
            <person name="Joergensen T.S."/>
            <person name="Alvarez Arevalo M."/>
            <person name="Sterndorff E.B."/>
            <person name="Faurdal D."/>
            <person name="Vuksanovic O."/>
            <person name="Mourched A.-S."/>
            <person name="Charusanti P."/>
            <person name="Shaw S."/>
            <person name="Blin K."/>
            <person name="Weber T."/>
        </authorList>
    </citation>
    <scope>NUCLEOTIDE SEQUENCE</scope>
    <source>
        <strain evidence="2">NBC_00060</strain>
    </source>
</reference>
<protein>
    <submittedName>
        <fullName evidence="2">Pentapeptide repeat-containing protein</fullName>
    </submittedName>
</protein>
<dbReference type="SUPFAM" id="SSF141571">
    <property type="entry name" value="Pentapeptide repeat-like"/>
    <property type="match status" value="1"/>
</dbReference>
<sequence length="358" mass="38823">MFTPTLRMLVKWISGPDWTTMDGAARSAALGQFRLALVQVAAVLGAGIALLFTAFNYRLTRRGQVTDRFTKALERLGSDQLYVRIGGVLALEQIVQDAPDQATHASQVLVSFIRERAPRAERLSASSAREQRIRTLRATRRRQATVPRDSALLIEPAADVQAALTALTRPSFRANVDAGVRPLRTVNLSGLHLERVNLRGADLKNVDLAEANLSRANLKGADLTDARLWRTDLTRAWLEGVNFTRAWMREAHLCRADLSEAVLADVKLGKADLTEARLSMAVLTNADFMDSHIPEETGQGGLAVLAAANLTGVDLRSAAITVDQILSAKPDRATRLAPDMAAHPQVGAYLDALPPASA</sequence>
<organism evidence="2">
    <name type="scientific">Streptomyces sp. NBC_00060</name>
    <dbReference type="NCBI Taxonomy" id="2975636"/>
    <lineage>
        <taxon>Bacteria</taxon>
        <taxon>Bacillati</taxon>
        <taxon>Actinomycetota</taxon>
        <taxon>Actinomycetes</taxon>
        <taxon>Kitasatosporales</taxon>
        <taxon>Streptomycetaceae</taxon>
        <taxon>Streptomyces</taxon>
    </lineage>
</organism>
<dbReference type="PANTHER" id="PTHR14136:SF17">
    <property type="entry name" value="BTB_POZ DOMAIN-CONTAINING PROTEIN KCTD9"/>
    <property type="match status" value="1"/>
</dbReference>
<accession>A0AAU2H362</accession>
<dbReference type="InterPro" id="IPR051082">
    <property type="entry name" value="Pentapeptide-BTB/POZ_domain"/>
</dbReference>
<name>A0AAU2H362_9ACTN</name>
<gene>
    <name evidence="2" type="ORF">OHV25_23660</name>
</gene>
<evidence type="ECO:0000256" key="1">
    <source>
        <dbReference type="SAM" id="Phobius"/>
    </source>
</evidence>
<dbReference type="EMBL" id="CP108253">
    <property type="protein sequence ID" value="WTU42355.1"/>
    <property type="molecule type" value="Genomic_DNA"/>
</dbReference>
<keyword evidence="1" id="KW-1133">Transmembrane helix</keyword>
<dbReference type="InterPro" id="IPR001646">
    <property type="entry name" value="5peptide_repeat"/>
</dbReference>
<keyword evidence="1" id="KW-0812">Transmembrane</keyword>
<feature type="transmembrane region" description="Helical" evidence="1">
    <location>
        <begin position="36"/>
        <end position="55"/>
    </location>
</feature>
<evidence type="ECO:0000313" key="2">
    <source>
        <dbReference type="EMBL" id="WTU42355.1"/>
    </source>
</evidence>
<dbReference type="PANTHER" id="PTHR14136">
    <property type="entry name" value="BTB_POZ DOMAIN-CONTAINING PROTEIN KCTD9"/>
    <property type="match status" value="1"/>
</dbReference>
<dbReference type="Pfam" id="PF00805">
    <property type="entry name" value="Pentapeptide"/>
    <property type="match status" value="2"/>
</dbReference>
<proteinExistence type="predicted"/>
<dbReference type="AlphaFoldDB" id="A0AAU2H362"/>
<keyword evidence="1" id="KW-0472">Membrane</keyword>
<dbReference type="Gene3D" id="2.160.20.80">
    <property type="entry name" value="E3 ubiquitin-protein ligase SopA"/>
    <property type="match status" value="1"/>
</dbReference>